<dbReference type="Pfam" id="PF13231">
    <property type="entry name" value="PMT_2"/>
    <property type="match status" value="1"/>
</dbReference>
<dbReference type="AlphaFoldDB" id="A0A2Z4GFI9"/>
<evidence type="ECO:0000259" key="5">
    <source>
        <dbReference type="Pfam" id="PF13231"/>
    </source>
</evidence>
<dbReference type="EMBL" id="CP029480">
    <property type="protein sequence ID" value="AWV99931.1"/>
    <property type="molecule type" value="Genomic_DNA"/>
</dbReference>
<dbReference type="PROSITE" id="PS50005">
    <property type="entry name" value="TPR"/>
    <property type="match status" value="2"/>
</dbReference>
<keyword evidence="1" id="KW-0677">Repeat</keyword>
<keyword evidence="4" id="KW-0812">Transmembrane</keyword>
<dbReference type="KEGG" id="als:DJ013_17840"/>
<feature type="transmembrane region" description="Helical" evidence="4">
    <location>
        <begin position="362"/>
        <end position="379"/>
    </location>
</feature>
<feature type="transmembrane region" description="Helical" evidence="4">
    <location>
        <begin position="305"/>
        <end position="327"/>
    </location>
</feature>
<feature type="transmembrane region" description="Helical" evidence="4">
    <location>
        <begin position="272"/>
        <end position="293"/>
    </location>
</feature>
<feature type="transmembrane region" description="Helical" evidence="4">
    <location>
        <begin position="35"/>
        <end position="53"/>
    </location>
</feature>
<dbReference type="PANTHER" id="PTHR44227:SF3">
    <property type="entry name" value="PROTEIN O-MANNOSYL-TRANSFERASE TMTC4"/>
    <property type="match status" value="1"/>
</dbReference>
<keyword evidence="4" id="KW-1133">Transmembrane helix</keyword>
<keyword evidence="2 3" id="KW-0802">TPR repeat</keyword>
<name>A0A2Z4GFI9_9BACT</name>
<evidence type="ECO:0000313" key="7">
    <source>
        <dbReference type="Proteomes" id="UP000249873"/>
    </source>
</evidence>
<gene>
    <name evidence="6" type="ORF">DJ013_17840</name>
</gene>
<dbReference type="InterPro" id="IPR038731">
    <property type="entry name" value="RgtA/B/C-like"/>
</dbReference>
<feature type="domain" description="Glycosyltransferase RgtA/B/C/D-like" evidence="5">
    <location>
        <begin position="96"/>
        <end position="247"/>
    </location>
</feature>
<accession>A0A2Z4GFI9</accession>
<dbReference type="OrthoDB" id="127293at2"/>
<dbReference type="PANTHER" id="PTHR44227">
    <property type="match status" value="1"/>
</dbReference>
<evidence type="ECO:0000256" key="3">
    <source>
        <dbReference type="PROSITE-ProRule" id="PRU00339"/>
    </source>
</evidence>
<keyword evidence="4" id="KW-0472">Membrane</keyword>
<feature type="transmembrane region" description="Helical" evidence="4">
    <location>
        <begin position="164"/>
        <end position="180"/>
    </location>
</feature>
<proteinExistence type="predicted"/>
<sequence length="677" mass="76600">MAKNRYQKSKRVSEAKNVASPAAAEQPGFEIDQKWVLLILMGGIFLSYAQIWSNGLVWDDDPYIKLNEAVKTFDLNALLTGFHVGNFHPITMLSLAVEYAIVGENPWLYHFDNLWLHGLNSFVLYLLIKKLNKNTWVALLTAGFFALHPLHVESVAWAAERKDVLYTLFLLLSIWTYLKYEATKNKFQYALSLVLFILSCLSKGMAVVLPALLIITDWWFLGKKLSVKNLLDKIPYFLITLSFAYIATTAQKDAGADATSVISAAYTVSERARIACYSFLFYWVKTLIPYNLLPFYPYPGKPNGAIPGIFNLAAAVLPVFLGIMYYLGRKDKRVWWAVGFFTIAISTVLQILPVGSAIVADRYYYLSSVGPLFLISLFLGNKIQKAASWKYLSYAFLGVCAVLTFIQVPHWKNGYTLFTPAEKVYPQDAMVLSNIGWYHLGEEDYTLAKKYLIQADNNGFKNADVCRTIGSMYIDEGQYDLALPYIQNAYNYLPVKNRTDWLMALILSKTNRNEEAYQYAKLAAESEPDNFEFMHTYGSVLSAIGRGDEARALYDKLLLEDPENLDLLLNHSFSYRQEGNLAKEIEELEALIEKAPEFLVAYKNIGLSLAETGRNDEALKYWVKAAELDASGDYEYNIGINYANRGLINDAIEWYKKSAVKGKTEAIDILTQNGVAF</sequence>
<evidence type="ECO:0000313" key="6">
    <source>
        <dbReference type="EMBL" id="AWV99931.1"/>
    </source>
</evidence>
<feature type="repeat" description="TPR" evidence="3">
    <location>
        <begin position="463"/>
        <end position="496"/>
    </location>
</feature>
<feature type="transmembrane region" description="Helical" evidence="4">
    <location>
        <begin position="391"/>
        <end position="411"/>
    </location>
</feature>
<dbReference type="SMART" id="SM00028">
    <property type="entry name" value="TPR"/>
    <property type="match status" value="3"/>
</dbReference>
<dbReference type="Pfam" id="PF14559">
    <property type="entry name" value="TPR_19"/>
    <property type="match status" value="1"/>
</dbReference>
<evidence type="ECO:0000256" key="1">
    <source>
        <dbReference type="ARBA" id="ARBA00022737"/>
    </source>
</evidence>
<evidence type="ECO:0000256" key="4">
    <source>
        <dbReference type="SAM" id="Phobius"/>
    </source>
</evidence>
<feature type="repeat" description="TPR" evidence="3">
    <location>
        <begin position="599"/>
        <end position="632"/>
    </location>
</feature>
<dbReference type="SUPFAM" id="SSF48452">
    <property type="entry name" value="TPR-like"/>
    <property type="match status" value="1"/>
</dbReference>
<dbReference type="Proteomes" id="UP000249873">
    <property type="component" value="Chromosome"/>
</dbReference>
<keyword evidence="7" id="KW-1185">Reference proteome</keyword>
<protein>
    <recommendedName>
        <fullName evidence="5">Glycosyltransferase RgtA/B/C/D-like domain-containing protein</fullName>
    </recommendedName>
</protein>
<organism evidence="6 7">
    <name type="scientific">Arcticibacterium luteifluviistationis</name>
    <dbReference type="NCBI Taxonomy" id="1784714"/>
    <lineage>
        <taxon>Bacteria</taxon>
        <taxon>Pseudomonadati</taxon>
        <taxon>Bacteroidota</taxon>
        <taxon>Cytophagia</taxon>
        <taxon>Cytophagales</taxon>
        <taxon>Leadbetterellaceae</taxon>
        <taxon>Arcticibacterium</taxon>
    </lineage>
</organism>
<dbReference type="Gene3D" id="1.25.40.10">
    <property type="entry name" value="Tetratricopeptide repeat domain"/>
    <property type="match status" value="1"/>
</dbReference>
<dbReference type="InterPro" id="IPR011990">
    <property type="entry name" value="TPR-like_helical_dom_sf"/>
</dbReference>
<dbReference type="InterPro" id="IPR052346">
    <property type="entry name" value="O-mannosyl-transferase_TMTC"/>
</dbReference>
<evidence type="ECO:0000256" key="2">
    <source>
        <dbReference type="ARBA" id="ARBA00022803"/>
    </source>
</evidence>
<dbReference type="SUPFAM" id="SSF81901">
    <property type="entry name" value="HCP-like"/>
    <property type="match status" value="1"/>
</dbReference>
<feature type="transmembrane region" description="Helical" evidence="4">
    <location>
        <begin position="192"/>
        <end position="214"/>
    </location>
</feature>
<dbReference type="InterPro" id="IPR019734">
    <property type="entry name" value="TPR_rpt"/>
</dbReference>
<feature type="transmembrane region" description="Helical" evidence="4">
    <location>
        <begin position="135"/>
        <end position="152"/>
    </location>
</feature>
<feature type="transmembrane region" description="Helical" evidence="4">
    <location>
        <begin position="334"/>
        <end position="356"/>
    </location>
</feature>
<reference evidence="6 7" key="1">
    <citation type="submission" date="2018-05" db="EMBL/GenBank/DDBJ databases">
        <title>Complete genome sequence of Arcticibacterium luteifluviistationis SM1504T, a cytophagaceae bacterium isolated from Arctic surface seawater.</title>
        <authorList>
            <person name="Li Y."/>
            <person name="Qin Q.-L."/>
        </authorList>
    </citation>
    <scope>NUCLEOTIDE SEQUENCE [LARGE SCALE GENOMIC DNA]</scope>
    <source>
        <strain evidence="6 7">SM1504</strain>
    </source>
</reference>
<dbReference type="RefSeq" id="WP_111373299.1">
    <property type="nucleotide sequence ID" value="NZ_CP029480.1"/>
</dbReference>